<evidence type="ECO:0000256" key="4">
    <source>
        <dbReference type="SAM" id="MobiDB-lite"/>
    </source>
</evidence>
<dbReference type="SUPFAM" id="SSF54593">
    <property type="entry name" value="Glyoxalase/Bleomycin resistance protein/Dihydroxybiphenyl dioxygenase"/>
    <property type="match status" value="1"/>
</dbReference>
<dbReference type="InterPro" id="IPR036899">
    <property type="entry name" value="Ribosomal_uL13_sf"/>
</dbReference>
<comment type="caution">
    <text evidence="5">The sequence shown here is derived from an EMBL/GenBank/DDBJ whole genome shotgun (WGS) entry which is preliminary data.</text>
</comment>
<dbReference type="AlphaFoldDB" id="A0A5C6NA34"/>
<protein>
    <submittedName>
        <fullName evidence="5">Glyoxalase domain-containing protein 5</fullName>
    </submittedName>
</protein>
<evidence type="ECO:0000256" key="1">
    <source>
        <dbReference type="ARBA" id="ARBA00006227"/>
    </source>
</evidence>
<sequence length="291" mass="31662">MLHEKQEETSQRKQLSRLPVNRSRLPVNRRRLPLRNTRIGDLTSEEELLPRSSASIAPKKESVVVPPSLLPRRNASIAPKNKSVVVPPSLRGGPSNRGDAQASTSSSSTLPLRSSAKTSKAGRAAKTLATTSSTGNLRSLSATARRSRSSEPKTRAHAKLRSVASAGDLHCTVAASAALITITTAQGQTVTFSEETKGEVNLDLLDDVAWHQLQKLEIVKLAVYGMMPRNLHRRTMMQRLHIFAEDACGVEIGDGPVERTGAVDTITTLYFRDPDHNLIEVSNYMEPSEGS</sequence>
<dbReference type="GO" id="GO:0006412">
    <property type="term" value="P:translation"/>
    <property type="evidence" value="ECO:0007669"/>
    <property type="project" value="InterPro"/>
</dbReference>
<evidence type="ECO:0000256" key="2">
    <source>
        <dbReference type="ARBA" id="ARBA00022980"/>
    </source>
</evidence>
<evidence type="ECO:0000313" key="5">
    <source>
        <dbReference type="EMBL" id="TWW64352.1"/>
    </source>
</evidence>
<keyword evidence="6" id="KW-1185">Reference proteome</keyword>
<feature type="region of interest" description="Disordered" evidence="4">
    <location>
        <begin position="1"/>
        <end position="38"/>
    </location>
</feature>
<evidence type="ECO:0000256" key="3">
    <source>
        <dbReference type="ARBA" id="ARBA00023274"/>
    </source>
</evidence>
<dbReference type="GO" id="GO:0003735">
    <property type="term" value="F:structural constituent of ribosome"/>
    <property type="evidence" value="ECO:0007669"/>
    <property type="project" value="InterPro"/>
</dbReference>
<proteinExistence type="inferred from homology"/>
<feature type="compositionally biased region" description="Basic and acidic residues" evidence="4">
    <location>
        <begin position="1"/>
        <end position="11"/>
    </location>
</feature>
<dbReference type="SUPFAM" id="SSF52161">
    <property type="entry name" value="Ribosomal protein L13"/>
    <property type="match status" value="1"/>
</dbReference>
<dbReference type="GO" id="GO:0005840">
    <property type="term" value="C:ribosome"/>
    <property type="evidence" value="ECO:0007669"/>
    <property type="project" value="UniProtKB-KW"/>
</dbReference>
<keyword evidence="2" id="KW-0689">Ribosomal protein</keyword>
<dbReference type="Pfam" id="PF00572">
    <property type="entry name" value="Ribosomal_L13"/>
    <property type="match status" value="1"/>
</dbReference>
<accession>A0A5C6NA34</accession>
<organism evidence="5 6">
    <name type="scientific">Takifugu flavidus</name>
    <name type="common">sansaifugu</name>
    <dbReference type="NCBI Taxonomy" id="433684"/>
    <lineage>
        <taxon>Eukaryota</taxon>
        <taxon>Metazoa</taxon>
        <taxon>Chordata</taxon>
        <taxon>Craniata</taxon>
        <taxon>Vertebrata</taxon>
        <taxon>Euteleostomi</taxon>
        <taxon>Actinopterygii</taxon>
        <taxon>Neopterygii</taxon>
        <taxon>Teleostei</taxon>
        <taxon>Neoteleostei</taxon>
        <taxon>Acanthomorphata</taxon>
        <taxon>Eupercaria</taxon>
        <taxon>Tetraodontiformes</taxon>
        <taxon>Tetradontoidea</taxon>
        <taxon>Tetraodontidae</taxon>
        <taxon>Takifugu</taxon>
    </lineage>
</organism>
<keyword evidence="3" id="KW-0687">Ribonucleoprotein</keyword>
<name>A0A5C6NA34_9TELE</name>
<dbReference type="InterPro" id="IPR029068">
    <property type="entry name" value="Glyas_Bleomycin-R_OHBP_Dase"/>
</dbReference>
<gene>
    <name evidence="5" type="ORF">D4764_03G0013600</name>
</gene>
<dbReference type="InterPro" id="IPR005822">
    <property type="entry name" value="Ribosomal_uL13"/>
</dbReference>
<dbReference type="EMBL" id="RHFK02000016">
    <property type="protein sequence ID" value="TWW64352.1"/>
    <property type="molecule type" value="Genomic_DNA"/>
</dbReference>
<reference evidence="5 6" key="1">
    <citation type="submission" date="2019-04" db="EMBL/GenBank/DDBJ databases">
        <title>Chromosome genome assembly for Takifugu flavidus.</title>
        <authorList>
            <person name="Xiao S."/>
        </authorList>
    </citation>
    <scope>NUCLEOTIDE SEQUENCE [LARGE SCALE GENOMIC DNA]</scope>
    <source>
        <strain evidence="5">HTHZ2018</strain>
        <tissue evidence="5">Muscle</tissue>
    </source>
</reference>
<dbReference type="Proteomes" id="UP000324091">
    <property type="component" value="Chromosome 3"/>
</dbReference>
<dbReference type="Gene3D" id="3.10.180.10">
    <property type="entry name" value="2,3-Dihydroxybiphenyl 1,2-Dioxygenase, domain 1"/>
    <property type="match status" value="1"/>
</dbReference>
<dbReference type="GO" id="GO:1990904">
    <property type="term" value="C:ribonucleoprotein complex"/>
    <property type="evidence" value="ECO:0007669"/>
    <property type="project" value="UniProtKB-KW"/>
</dbReference>
<comment type="similarity">
    <text evidence="1">Belongs to the universal ribosomal protein uL13 family.</text>
</comment>
<feature type="compositionally biased region" description="Low complexity" evidence="4">
    <location>
        <begin position="103"/>
        <end position="115"/>
    </location>
</feature>
<feature type="region of interest" description="Disordered" evidence="4">
    <location>
        <begin position="73"/>
        <end position="157"/>
    </location>
</feature>
<evidence type="ECO:0000313" key="6">
    <source>
        <dbReference type="Proteomes" id="UP000324091"/>
    </source>
</evidence>